<dbReference type="AlphaFoldDB" id="A0A1X2I4U3"/>
<keyword evidence="4" id="KW-1133">Transmembrane helix</keyword>
<evidence type="ECO:0000256" key="4">
    <source>
        <dbReference type="SAM" id="Phobius"/>
    </source>
</evidence>
<dbReference type="Pfam" id="PF24681">
    <property type="entry name" value="Kelch_KLHDC2_KLHL20_DRC7"/>
    <property type="match status" value="1"/>
</dbReference>
<proteinExistence type="predicted"/>
<evidence type="ECO:0000313" key="7">
    <source>
        <dbReference type="Proteomes" id="UP000193560"/>
    </source>
</evidence>
<dbReference type="InterPro" id="IPR011043">
    <property type="entry name" value="Gal_Oxase/kelch_b-propeller"/>
</dbReference>
<feature type="chain" id="PRO_5012145937" description="Galactose oxidase" evidence="5">
    <location>
        <begin position="26"/>
        <end position="566"/>
    </location>
</feature>
<gene>
    <name evidence="6" type="ORF">BCR42DRAFT_423474</name>
</gene>
<dbReference type="InterPro" id="IPR015915">
    <property type="entry name" value="Kelch-typ_b-propeller"/>
</dbReference>
<feature type="signal peptide" evidence="5">
    <location>
        <begin position="1"/>
        <end position="25"/>
    </location>
</feature>
<name>A0A1X2I4U3_9FUNG</name>
<dbReference type="EMBL" id="MCGE01000027">
    <property type="protein sequence ID" value="ORZ09464.1"/>
    <property type="molecule type" value="Genomic_DNA"/>
</dbReference>
<keyword evidence="4" id="KW-0472">Membrane</keyword>
<evidence type="ECO:0008006" key="8">
    <source>
        <dbReference type="Google" id="ProtNLM"/>
    </source>
</evidence>
<feature type="transmembrane region" description="Helical" evidence="4">
    <location>
        <begin position="429"/>
        <end position="450"/>
    </location>
</feature>
<evidence type="ECO:0000256" key="5">
    <source>
        <dbReference type="SAM" id="SignalP"/>
    </source>
</evidence>
<keyword evidence="1" id="KW-0880">Kelch repeat</keyword>
<evidence type="ECO:0000256" key="3">
    <source>
        <dbReference type="SAM" id="MobiDB-lite"/>
    </source>
</evidence>
<reference evidence="6 7" key="1">
    <citation type="submission" date="2016-07" db="EMBL/GenBank/DDBJ databases">
        <title>Pervasive Adenine N6-methylation of Active Genes in Fungi.</title>
        <authorList>
            <consortium name="DOE Joint Genome Institute"/>
            <person name="Mondo S.J."/>
            <person name="Dannebaum R.O."/>
            <person name="Kuo R.C."/>
            <person name="Labutti K."/>
            <person name="Haridas S."/>
            <person name="Kuo A."/>
            <person name="Salamov A."/>
            <person name="Ahrendt S.R."/>
            <person name="Lipzen A."/>
            <person name="Sullivan W."/>
            <person name="Andreopoulos W.B."/>
            <person name="Clum A."/>
            <person name="Lindquist E."/>
            <person name="Daum C."/>
            <person name="Ramamoorthy G.K."/>
            <person name="Gryganskyi A."/>
            <person name="Culley D."/>
            <person name="Magnuson J.K."/>
            <person name="James T.Y."/>
            <person name="O'Malley M.A."/>
            <person name="Stajich J.E."/>
            <person name="Spatafora J.W."/>
            <person name="Visel A."/>
            <person name="Grigoriev I.V."/>
        </authorList>
    </citation>
    <scope>NUCLEOTIDE SEQUENCE [LARGE SCALE GENOMIC DNA]</scope>
    <source>
        <strain evidence="6 7">NRRL 1336</strain>
    </source>
</reference>
<feature type="region of interest" description="Disordered" evidence="3">
    <location>
        <begin position="458"/>
        <end position="489"/>
    </location>
</feature>
<dbReference type="Proteomes" id="UP000193560">
    <property type="component" value="Unassembled WGS sequence"/>
</dbReference>
<protein>
    <recommendedName>
        <fullName evidence="8">Galactose oxidase</fullName>
    </recommendedName>
</protein>
<dbReference type="Gene3D" id="2.120.10.80">
    <property type="entry name" value="Kelch-type beta propeller"/>
    <property type="match status" value="2"/>
</dbReference>
<feature type="compositionally biased region" description="Polar residues" evidence="3">
    <location>
        <begin position="470"/>
        <end position="482"/>
    </location>
</feature>
<accession>A0A1X2I4U3</accession>
<evidence type="ECO:0000256" key="1">
    <source>
        <dbReference type="ARBA" id="ARBA00022441"/>
    </source>
</evidence>
<evidence type="ECO:0000256" key="2">
    <source>
        <dbReference type="ARBA" id="ARBA00022737"/>
    </source>
</evidence>
<dbReference type="PANTHER" id="PTHR46093">
    <property type="entry name" value="ACYL-COA-BINDING DOMAIN-CONTAINING PROTEIN 5"/>
    <property type="match status" value="1"/>
</dbReference>
<keyword evidence="2" id="KW-0677">Repeat</keyword>
<dbReference type="STRING" id="90262.A0A1X2I4U3"/>
<dbReference type="PANTHER" id="PTHR46093:SF3">
    <property type="entry name" value="ACYL-COA-BINDING DOMAIN-CONTAINING PROTEIN 4"/>
    <property type="match status" value="1"/>
</dbReference>
<keyword evidence="4" id="KW-0812">Transmembrane</keyword>
<keyword evidence="5" id="KW-0732">Signal</keyword>
<comment type="caution">
    <text evidence="6">The sequence shown here is derived from an EMBL/GenBank/DDBJ whole genome shotgun (WGS) entry which is preliminary data.</text>
</comment>
<sequence>MLSKTYFASLTILSSLVTLPTLLYAQCTNSTPSPAERYFYNLASANDNKLYLFGGSLARSSYDVWSLDLTQQIDTGCPPWKQTFTSNNTNSMSPYVFGIAFNPNNQNYIFVQGGDAINTNIQQKIMGYDTTQNNFTLPAAPVGGSMPSRSRMTATVDSVNNKVWVTGGRNTFEFDTQGTLTDAYSDIYSYQFGDNPGSMSVEKATVTSHYGAPIGRFGHSTTLIDNKLFILGGYTTVSQNKAMVIDFASATVFDIQSSTVVSMDTIGDIPAGRTAFSAVASPDGQSIIVFGGIMLDTLQTVTNDVYILDTCTLTWKKQFINEHSQGRAAHQSYMHGKYMITMMGISGHSGNNTTPNDSVGILDTDTWTWVTTTEAGYSPGSKNSPQCSYAFPSPPAEDRVIGTSPKTYDNTVISNPLASHDELTSPEKGGIGVAVPLFVIACLGAAFFFYRRRQRNKSRQLNPRWMPGALSSSNAMSGSTGATDGHQQRNDYPLFTYNNNNNNTDTTTNQQGGLRTYTATDHDQWERQLIQDNERPQPDDDKAMTRHEDIWTRMRGLHAPGDEERH</sequence>
<dbReference type="OrthoDB" id="2363659at2759"/>
<dbReference type="SUPFAM" id="SSF50965">
    <property type="entry name" value="Galactose oxidase, central domain"/>
    <property type="match status" value="1"/>
</dbReference>
<organism evidence="6 7">
    <name type="scientific">Absidia repens</name>
    <dbReference type="NCBI Taxonomy" id="90262"/>
    <lineage>
        <taxon>Eukaryota</taxon>
        <taxon>Fungi</taxon>
        <taxon>Fungi incertae sedis</taxon>
        <taxon>Mucoromycota</taxon>
        <taxon>Mucoromycotina</taxon>
        <taxon>Mucoromycetes</taxon>
        <taxon>Mucorales</taxon>
        <taxon>Cunninghamellaceae</taxon>
        <taxon>Absidia</taxon>
    </lineage>
</organism>
<evidence type="ECO:0000313" key="6">
    <source>
        <dbReference type="EMBL" id="ORZ09464.1"/>
    </source>
</evidence>
<keyword evidence="7" id="KW-1185">Reference proteome</keyword>